<feature type="signal peptide" evidence="1">
    <location>
        <begin position="1"/>
        <end position="16"/>
    </location>
</feature>
<feature type="chain" id="PRO_5043145692" description="Lipoprotein" evidence="1">
    <location>
        <begin position="17"/>
        <end position="230"/>
    </location>
</feature>
<reference evidence="2 5" key="2">
    <citation type="submission" date="2021-02" db="EMBL/GenBank/DDBJ databases">
        <authorList>
            <person name="Vanwijnsberghe S."/>
        </authorList>
    </citation>
    <scope>NUCLEOTIDE SEQUENCE [LARGE SCALE GENOMIC DNA]</scope>
    <source>
        <strain evidence="2 5">R-69658</strain>
    </source>
</reference>
<organism evidence="3 4">
    <name type="scientific">Paraburkholderia aspalathi</name>
    <dbReference type="NCBI Taxonomy" id="1324617"/>
    <lineage>
        <taxon>Bacteria</taxon>
        <taxon>Pseudomonadati</taxon>
        <taxon>Pseudomonadota</taxon>
        <taxon>Betaproteobacteria</taxon>
        <taxon>Burkholderiales</taxon>
        <taxon>Burkholderiaceae</taxon>
        <taxon>Paraburkholderia</taxon>
    </lineage>
</organism>
<dbReference type="EMBL" id="FPBH01000020">
    <property type="protein sequence ID" value="SFU23249.1"/>
    <property type="molecule type" value="Genomic_DNA"/>
</dbReference>
<dbReference type="RefSeq" id="WP_143131759.1">
    <property type="nucleotide sequence ID" value="NZ_CAJNAU010000019.1"/>
</dbReference>
<reference evidence="3 4" key="1">
    <citation type="submission" date="2016-10" db="EMBL/GenBank/DDBJ databases">
        <authorList>
            <person name="de Groot N.N."/>
        </authorList>
    </citation>
    <scope>NUCLEOTIDE SEQUENCE [LARGE SCALE GENOMIC DNA]</scope>
    <source>
        <strain evidence="3 4">LMG 27731</strain>
    </source>
</reference>
<accession>A0A1I7EH44</accession>
<evidence type="ECO:0000256" key="1">
    <source>
        <dbReference type="SAM" id="SignalP"/>
    </source>
</evidence>
<gene>
    <name evidence="2" type="ORF">R69658_02479</name>
    <name evidence="3" type="ORF">SAMN05192563_102093</name>
</gene>
<evidence type="ECO:0000313" key="3">
    <source>
        <dbReference type="EMBL" id="SFU23249.1"/>
    </source>
</evidence>
<evidence type="ECO:0000313" key="2">
    <source>
        <dbReference type="EMBL" id="CAE6745886.1"/>
    </source>
</evidence>
<evidence type="ECO:0000313" key="5">
    <source>
        <dbReference type="Proteomes" id="UP000674425"/>
    </source>
</evidence>
<protein>
    <recommendedName>
        <fullName evidence="6">Lipoprotein</fullName>
    </recommendedName>
</protein>
<evidence type="ECO:0008006" key="6">
    <source>
        <dbReference type="Google" id="ProtNLM"/>
    </source>
</evidence>
<proteinExistence type="predicted"/>
<dbReference type="PROSITE" id="PS51257">
    <property type="entry name" value="PROKAR_LIPOPROTEIN"/>
    <property type="match status" value="1"/>
</dbReference>
<name>A0A1I7EH44_9BURK</name>
<dbReference type="OrthoDB" id="9089757at2"/>
<dbReference type="Proteomes" id="UP000198844">
    <property type="component" value="Unassembled WGS sequence"/>
</dbReference>
<dbReference type="AlphaFoldDB" id="A0A1I7EH44"/>
<evidence type="ECO:0000313" key="4">
    <source>
        <dbReference type="Proteomes" id="UP000198844"/>
    </source>
</evidence>
<dbReference type="EMBL" id="CAJNAU010000019">
    <property type="protein sequence ID" value="CAE6745886.1"/>
    <property type="molecule type" value="Genomic_DNA"/>
</dbReference>
<sequence length="230" mass="24430">MNLRNLFLLLSIAALAGCATTPPMSVTKQEQHELGPVAGALFIPQNSLLVTVTPTNAGGAGLLGALIVAGIDAARRSSAESAAAPMFEQLHDYDFRAVMKQASNDAVGSLETIKFAAPLNVETVNSSTQKRIVFDNASASAVMFVDVGYQLQSGNLYVSANVVMYPKSDNLRQFRNKPNDSDPLNSGNAIYRKTFNYAKLNVSATDIKQGLTEGANNIASQLAADLNHPI</sequence>
<keyword evidence="5" id="KW-1185">Reference proteome</keyword>
<keyword evidence="1" id="KW-0732">Signal</keyword>
<dbReference type="GeneID" id="77196543"/>
<dbReference type="Proteomes" id="UP000674425">
    <property type="component" value="Unassembled WGS sequence"/>
</dbReference>